<keyword evidence="10 13" id="KW-0472">Membrane</keyword>
<feature type="transmembrane region" description="Helical" evidence="13">
    <location>
        <begin position="35"/>
        <end position="60"/>
    </location>
</feature>
<evidence type="ECO:0000256" key="2">
    <source>
        <dbReference type="ARBA" id="ARBA00010690"/>
    </source>
</evidence>
<gene>
    <name evidence="13" type="primary">flhB</name>
    <name evidence="15" type="ORF">EV699_11865</name>
</gene>
<feature type="transmembrane region" description="Helical" evidence="13">
    <location>
        <begin position="192"/>
        <end position="213"/>
    </location>
</feature>
<dbReference type="Pfam" id="PF01312">
    <property type="entry name" value="Bac_export_2"/>
    <property type="match status" value="1"/>
</dbReference>
<dbReference type="Gene3D" id="3.40.1690.10">
    <property type="entry name" value="secretion proteins EscU"/>
    <property type="match status" value="1"/>
</dbReference>
<keyword evidence="15" id="KW-0282">Flagellum</keyword>
<evidence type="ECO:0000256" key="4">
    <source>
        <dbReference type="ARBA" id="ARBA00022448"/>
    </source>
</evidence>
<keyword evidence="11 13" id="KW-1006">Bacterial flagellum protein export</keyword>
<dbReference type="Proteomes" id="UP000295765">
    <property type="component" value="Unassembled WGS sequence"/>
</dbReference>
<dbReference type="GO" id="GO:0005886">
    <property type="term" value="C:plasma membrane"/>
    <property type="evidence" value="ECO:0007669"/>
    <property type="project" value="UniProtKB-SubCell"/>
</dbReference>
<proteinExistence type="inferred from homology"/>
<comment type="function">
    <text evidence="12 13">Required for formation of the rod structure in the basal body of the flagellar apparatus. Together with FliI and FliH, may constitute the export apparatus of flagellin.</text>
</comment>
<feature type="transmembrane region" description="Helical" evidence="13">
    <location>
        <begin position="80"/>
        <end position="110"/>
    </location>
</feature>
<dbReference type="InterPro" id="IPR006136">
    <property type="entry name" value="FlhB"/>
</dbReference>
<dbReference type="GO" id="GO:0009306">
    <property type="term" value="P:protein secretion"/>
    <property type="evidence" value="ECO:0007669"/>
    <property type="project" value="InterPro"/>
</dbReference>
<evidence type="ECO:0000256" key="3">
    <source>
        <dbReference type="ARBA" id="ARBA00021622"/>
    </source>
</evidence>
<reference evidence="15 16" key="1">
    <citation type="submission" date="2019-03" db="EMBL/GenBank/DDBJ databases">
        <title>Genomic Encyclopedia of Type Strains, Phase IV (KMG-IV): sequencing the most valuable type-strain genomes for metagenomic binning, comparative biology and taxonomic classification.</title>
        <authorList>
            <person name="Goeker M."/>
        </authorList>
    </citation>
    <scope>NUCLEOTIDE SEQUENCE [LARGE SCALE GENOMIC DNA]</scope>
    <source>
        <strain evidence="15 16">DSM 25287</strain>
    </source>
</reference>
<keyword evidence="4 13" id="KW-0813">Transport</keyword>
<evidence type="ECO:0000256" key="7">
    <source>
        <dbReference type="ARBA" id="ARBA00022795"/>
    </source>
</evidence>
<feature type="compositionally biased region" description="Basic and acidic residues" evidence="14">
    <location>
        <begin position="1"/>
        <end position="10"/>
    </location>
</feature>
<keyword evidence="6 13" id="KW-0812">Transmembrane</keyword>
<dbReference type="InterPro" id="IPR006135">
    <property type="entry name" value="T3SS_substrate_exporter"/>
</dbReference>
<sequence>MADDFQERTEQPTPKRQREAAEQGEVPRSRELATAAMLIGGAGAALAFGGGLVEAMLGLMRASFTLDARQGVEPQAMHAALAQALGAMLGMLTPFLLLLTVIAVAAPLALGGWQFSPAAMGFKWERVDPLAGLGRVFSARGLIELAKALAKFAVIAAVAVFVLWRNEPALLGLGAEPLPRALAHAGERVGWIFLWLALPTLLVAAADVPIQLWQHGQKLRMTLQEVKDEARESDGRPEVKGRIRRLQMEFANRRMMEKVPHADAVLVNPTHYAVALRYEQAQMAAPLVVALGVDAVALHIRAIAAAHGVAIVESPLLARALYYNARLDRPIPVALYVAVAQVLAYVYQLRAEAALPATPIRLDGIDIPPGLRTG</sequence>
<feature type="region of interest" description="Disordered" evidence="14">
    <location>
        <begin position="1"/>
        <end position="28"/>
    </location>
</feature>
<keyword evidence="15" id="KW-0966">Cell projection</keyword>
<comment type="caution">
    <text evidence="15">The sequence shown here is derived from an EMBL/GenBank/DDBJ whole genome shotgun (WGS) entry which is preliminary data.</text>
</comment>
<evidence type="ECO:0000256" key="12">
    <source>
        <dbReference type="ARBA" id="ARBA00025078"/>
    </source>
</evidence>
<evidence type="ECO:0000313" key="15">
    <source>
        <dbReference type="EMBL" id="TCO79679.1"/>
    </source>
</evidence>
<evidence type="ECO:0000256" key="5">
    <source>
        <dbReference type="ARBA" id="ARBA00022475"/>
    </source>
</evidence>
<dbReference type="EMBL" id="SLWY01000018">
    <property type="protein sequence ID" value="TCO79679.1"/>
    <property type="molecule type" value="Genomic_DNA"/>
</dbReference>
<dbReference type="GO" id="GO:0044780">
    <property type="term" value="P:bacterial-type flagellum assembly"/>
    <property type="evidence" value="ECO:0007669"/>
    <property type="project" value="InterPro"/>
</dbReference>
<evidence type="ECO:0000256" key="8">
    <source>
        <dbReference type="ARBA" id="ARBA00022927"/>
    </source>
</evidence>
<evidence type="ECO:0000256" key="10">
    <source>
        <dbReference type="ARBA" id="ARBA00023136"/>
    </source>
</evidence>
<keyword evidence="15" id="KW-0969">Cilium</keyword>
<name>A0A4R2L6H8_9GAMM</name>
<keyword evidence="8 13" id="KW-0653">Protein transport</keyword>
<dbReference type="Gene3D" id="6.10.250.2080">
    <property type="match status" value="1"/>
</dbReference>
<comment type="subcellular location">
    <subcellularLocation>
        <location evidence="1">Cell membrane</location>
        <topology evidence="1">Multi-pass membrane protein</topology>
    </subcellularLocation>
</comment>
<dbReference type="PANTHER" id="PTHR30531:SF12">
    <property type="entry name" value="FLAGELLAR BIOSYNTHETIC PROTEIN FLHB"/>
    <property type="match status" value="1"/>
</dbReference>
<keyword evidence="5 13" id="KW-1003">Cell membrane</keyword>
<comment type="similarity">
    <text evidence="2 13">Belongs to the type III secretion exporter family.</text>
</comment>
<feature type="transmembrane region" description="Helical" evidence="13">
    <location>
        <begin position="145"/>
        <end position="164"/>
    </location>
</feature>
<evidence type="ECO:0000256" key="13">
    <source>
        <dbReference type="RuleBase" id="RU364091"/>
    </source>
</evidence>
<dbReference type="NCBIfam" id="TIGR00328">
    <property type="entry name" value="flhB"/>
    <property type="match status" value="1"/>
</dbReference>
<dbReference type="PRINTS" id="PR00950">
    <property type="entry name" value="TYPE3IMSPROT"/>
</dbReference>
<evidence type="ECO:0000256" key="1">
    <source>
        <dbReference type="ARBA" id="ARBA00004651"/>
    </source>
</evidence>
<evidence type="ECO:0000256" key="9">
    <source>
        <dbReference type="ARBA" id="ARBA00022989"/>
    </source>
</evidence>
<dbReference type="AlphaFoldDB" id="A0A4R2L6H8"/>
<dbReference type="PANTHER" id="PTHR30531">
    <property type="entry name" value="FLAGELLAR BIOSYNTHETIC PROTEIN FLHB"/>
    <property type="match status" value="1"/>
</dbReference>
<keyword evidence="7 13" id="KW-1005">Bacterial flagellum biogenesis</keyword>
<evidence type="ECO:0000256" key="14">
    <source>
        <dbReference type="SAM" id="MobiDB-lite"/>
    </source>
</evidence>
<feature type="compositionally biased region" description="Basic and acidic residues" evidence="14">
    <location>
        <begin position="16"/>
        <end position="28"/>
    </location>
</feature>
<dbReference type="SUPFAM" id="SSF160544">
    <property type="entry name" value="EscU C-terminal domain-like"/>
    <property type="match status" value="1"/>
</dbReference>
<accession>A0A4R2L6H8</accession>
<keyword evidence="16" id="KW-1185">Reference proteome</keyword>
<dbReference type="RefSeq" id="WP_165904172.1">
    <property type="nucleotide sequence ID" value="NZ_SLWY01000018.1"/>
</dbReference>
<evidence type="ECO:0000256" key="6">
    <source>
        <dbReference type="ARBA" id="ARBA00022692"/>
    </source>
</evidence>
<evidence type="ECO:0000256" key="11">
    <source>
        <dbReference type="ARBA" id="ARBA00023225"/>
    </source>
</evidence>
<dbReference type="InterPro" id="IPR029025">
    <property type="entry name" value="T3SS_substrate_exporter_C"/>
</dbReference>
<evidence type="ECO:0000313" key="16">
    <source>
        <dbReference type="Proteomes" id="UP000295765"/>
    </source>
</evidence>
<organism evidence="15 16">
    <name type="scientific">Plasticicumulans lactativorans</name>
    <dbReference type="NCBI Taxonomy" id="1133106"/>
    <lineage>
        <taxon>Bacteria</taxon>
        <taxon>Pseudomonadati</taxon>
        <taxon>Pseudomonadota</taxon>
        <taxon>Gammaproteobacteria</taxon>
        <taxon>Candidatus Competibacteraceae</taxon>
        <taxon>Plasticicumulans</taxon>
    </lineage>
</organism>
<protein>
    <recommendedName>
        <fullName evidence="3 13">Flagellar biosynthetic protein FlhB</fullName>
    </recommendedName>
</protein>
<keyword evidence="9 13" id="KW-1133">Transmembrane helix</keyword>